<reference evidence="1 2" key="1">
    <citation type="journal article" date="2021" name="J. Hered.">
        <title>A chromosome-level genome assembly of the parasitoid wasp, Cotesia glomerata (Hymenoptera: Braconidae).</title>
        <authorList>
            <person name="Pinto B.J."/>
            <person name="Weis J.J."/>
            <person name="Gamble T."/>
            <person name="Ode P.J."/>
            <person name="Paul R."/>
            <person name="Zaspel J.M."/>
        </authorList>
    </citation>
    <scope>NUCLEOTIDE SEQUENCE [LARGE SCALE GENOMIC DNA]</scope>
    <source>
        <strain evidence="1">CgM1</strain>
    </source>
</reference>
<comment type="caution">
    <text evidence="1">The sequence shown here is derived from an EMBL/GenBank/DDBJ whole genome shotgun (WGS) entry which is preliminary data.</text>
</comment>
<dbReference type="Proteomes" id="UP000826195">
    <property type="component" value="Unassembled WGS sequence"/>
</dbReference>
<sequence>MNVKWMRCDDMKTGKKLQKKSTRWHILWTMSYPHSVYSALPSAQAFCGNLVTSPIFHFRYTPFNGLTVLH</sequence>
<evidence type="ECO:0000313" key="2">
    <source>
        <dbReference type="Proteomes" id="UP000826195"/>
    </source>
</evidence>
<evidence type="ECO:0000313" key="1">
    <source>
        <dbReference type="EMBL" id="KAH0560134.1"/>
    </source>
</evidence>
<dbReference type="EMBL" id="JAHXZJ010000374">
    <property type="protein sequence ID" value="KAH0560134.1"/>
    <property type="molecule type" value="Genomic_DNA"/>
</dbReference>
<gene>
    <name evidence="1" type="ORF">KQX54_001764</name>
</gene>
<keyword evidence="2" id="KW-1185">Reference proteome</keyword>
<organism evidence="1 2">
    <name type="scientific">Cotesia glomerata</name>
    <name type="common">Lepidopteran parasitic wasp</name>
    <name type="synonym">Apanteles glomeratus</name>
    <dbReference type="NCBI Taxonomy" id="32391"/>
    <lineage>
        <taxon>Eukaryota</taxon>
        <taxon>Metazoa</taxon>
        <taxon>Ecdysozoa</taxon>
        <taxon>Arthropoda</taxon>
        <taxon>Hexapoda</taxon>
        <taxon>Insecta</taxon>
        <taxon>Pterygota</taxon>
        <taxon>Neoptera</taxon>
        <taxon>Endopterygota</taxon>
        <taxon>Hymenoptera</taxon>
        <taxon>Apocrita</taxon>
        <taxon>Ichneumonoidea</taxon>
        <taxon>Braconidae</taxon>
        <taxon>Microgastrinae</taxon>
        <taxon>Cotesia</taxon>
    </lineage>
</organism>
<accession>A0AAV7IWK2</accession>
<dbReference type="AlphaFoldDB" id="A0AAV7IWK2"/>
<name>A0AAV7IWK2_COTGL</name>
<protein>
    <submittedName>
        <fullName evidence="1">Uncharacterized protein</fullName>
    </submittedName>
</protein>
<proteinExistence type="predicted"/>